<dbReference type="STRING" id="45065.Lgee_1276"/>
<keyword evidence="3" id="KW-1003">Cell membrane</keyword>
<evidence type="ECO:0000313" key="7">
    <source>
        <dbReference type="EMBL" id="KTC99010.1"/>
    </source>
</evidence>
<protein>
    <submittedName>
        <fullName evidence="7">Flagellar biosynthetic protein FliQ</fullName>
    </submittedName>
</protein>
<accession>A0A0W0TTL5</accession>
<gene>
    <name evidence="7" type="primary">fliQ_2</name>
    <name evidence="7" type="ORF">Lgee_1276</name>
</gene>
<dbReference type="InterPro" id="IPR002191">
    <property type="entry name" value="Bac_export_3"/>
</dbReference>
<dbReference type="PRINTS" id="PR00952">
    <property type="entry name" value="TYPE3IMQPROT"/>
</dbReference>
<evidence type="ECO:0000256" key="5">
    <source>
        <dbReference type="ARBA" id="ARBA00022989"/>
    </source>
</evidence>
<keyword evidence="4" id="KW-0812">Transmembrane</keyword>
<dbReference type="Pfam" id="PF01313">
    <property type="entry name" value="Bac_export_3"/>
    <property type="match status" value="1"/>
</dbReference>
<evidence type="ECO:0000256" key="1">
    <source>
        <dbReference type="ARBA" id="ARBA00004651"/>
    </source>
</evidence>
<proteinExistence type="inferred from homology"/>
<comment type="caution">
    <text evidence="7">The sequence shown here is derived from an EMBL/GenBank/DDBJ whole genome shotgun (WGS) entry which is preliminary data.</text>
</comment>
<name>A0A0W0TTL5_9GAMM</name>
<dbReference type="PANTHER" id="PTHR34040">
    <property type="entry name" value="FLAGELLAR BIOSYNTHETIC PROTEIN FLIQ"/>
    <property type="match status" value="1"/>
</dbReference>
<dbReference type="GO" id="GO:0005886">
    <property type="term" value="C:plasma membrane"/>
    <property type="evidence" value="ECO:0007669"/>
    <property type="project" value="UniProtKB-SubCell"/>
</dbReference>
<evidence type="ECO:0000256" key="2">
    <source>
        <dbReference type="ARBA" id="ARBA00006156"/>
    </source>
</evidence>
<dbReference type="GO" id="GO:0009306">
    <property type="term" value="P:protein secretion"/>
    <property type="evidence" value="ECO:0007669"/>
    <property type="project" value="InterPro"/>
</dbReference>
<dbReference type="Proteomes" id="UP000054785">
    <property type="component" value="Unassembled WGS sequence"/>
</dbReference>
<dbReference type="EMBL" id="LNYC01000051">
    <property type="protein sequence ID" value="KTC99010.1"/>
    <property type="molecule type" value="Genomic_DNA"/>
</dbReference>
<comment type="similarity">
    <text evidence="2">Belongs to the FliQ/MopD/SpaQ family.</text>
</comment>
<keyword evidence="7" id="KW-0969">Cilium</keyword>
<dbReference type="PATRIC" id="fig|45065.4.peg.1376"/>
<evidence type="ECO:0000256" key="4">
    <source>
        <dbReference type="ARBA" id="ARBA00022692"/>
    </source>
</evidence>
<dbReference type="PIRSF" id="PIRSF004669">
    <property type="entry name" value="FliQ"/>
    <property type="match status" value="1"/>
</dbReference>
<keyword evidence="6" id="KW-0472">Membrane</keyword>
<evidence type="ECO:0000256" key="6">
    <source>
        <dbReference type="ARBA" id="ARBA00023136"/>
    </source>
</evidence>
<evidence type="ECO:0000313" key="8">
    <source>
        <dbReference type="Proteomes" id="UP000054785"/>
    </source>
</evidence>
<keyword evidence="7" id="KW-0966">Cell projection</keyword>
<organism evidence="7 8">
    <name type="scientific">Legionella geestiana</name>
    <dbReference type="NCBI Taxonomy" id="45065"/>
    <lineage>
        <taxon>Bacteria</taxon>
        <taxon>Pseudomonadati</taxon>
        <taxon>Pseudomonadota</taxon>
        <taxon>Gammaproteobacteria</taxon>
        <taxon>Legionellales</taxon>
        <taxon>Legionellaceae</taxon>
        <taxon>Legionella</taxon>
    </lineage>
</organism>
<dbReference type="OrthoDB" id="9806440at2"/>
<comment type="subcellular location">
    <subcellularLocation>
        <location evidence="1">Cell membrane</location>
        <topology evidence="1">Multi-pass membrane protein</topology>
    </subcellularLocation>
</comment>
<dbReference type="AlphaFoldDB" id="A0A0W0TTL5"/>
<keyword evidence="7" id="KW-0282">Flagellum</keyword>
<keyword evidence="5" id="KW-1133">Transmembrane helix</keyword>
<keyword evidence="8" id="KW-1185">Reference proteome</keyword>
<evidence type="ECO:0000256" key="3">
    <source>
        <dbReference type="ARBA" id="ARBA00022475"/>
    </source>
</evidence>
<dbReference type="PANTHER" id="PTHR34040:SF2">
    <property type="entry name" value="FLAGELLAR BIOSYNTHETIC PROTEIN FLIQ"/>
    <property type="match status" value="1"/>
</dbReference>
<sequence length="89" mass="9619">MPDGFAISLTHQMLWQAIQVSTPVILTALLTGIAVSLFQVVTQVQDATVSAVPKLLACVLVLLFGGEWMLRGLMRFAILTISRIPEVAP</sequence>
<dbReference type="RefSeq" id="WP_028385993.1">
    <property type="nucleotide sequence ID" value="NZ_CAAAHN010000011.1"/>
</dbReference>
<reference evidence="7 8" key="1">
    <citation type="submission" date="2015-11" db="EMBL/GenBank/DDBJ databases">
        <title>Genomic analysis of 38 Legionella species identifies large and diverse effector repertoires.</title>
        <authorList>
            <person name="Burstein D."/>
            <person name="Amaro F."/>
            <person name="Zusman T."/>
            <person name="Lifshitz Z."/>
            <person name="Cohen O."/>
            <person name="Gilbert J.A."/>
            <person name="Pupko T."/>
            <person name="Shuman H.A."/>
            <person name="Segal G."/>
        </authorList>
    </citation>
    <scope>NUCLEOTIDE SEQUENCE [LARGE SCALE GENOMIC DNA]</scope>
    <source>
        <strain evidence="7 8">ATCC 49504</strain>
    </source>
</reference>